<evidence type="ECO:0000313" key="2">
    <source>
        <dbReference type="EMBL" id="QPB42994.1"/>
    </source>
</evidence>
<feature type="region of interest" description="Disordered" evidence="1">
    <location>
        <begin position="250"/>
        <end position="454"/>
    </location>
</feature>
<proteinExistence type="predicted"/>
<dbReference type="Proteomes" id="UP000663069">
    <property type="component" value="Chromosome"/>
</dbReference>
<dbReference type="EMBL" id="CP063056">
    <property type="protein sequence ID" value="QPB42994.1"/>
    <property type="molecule type" value="Genomic_DNA"/>
</dbReference>
<feature type="compositionally biased region" description="Basic and acidic residues" evidence="1">
    <location>
        <begin position="723"/>
        <end position="737"/>
    </location>
</feature>
<feature type="compositionally biased region" description="Polar residues" evidence="1">
    <location>
        <begin position="627"/>
        <end position="638"/>
    </location>
</feature>
<dbReference type="InterPro" id="IPR013783">
    <property type="entry name" value="Ig-like_fold"/>
</dbReference>
<feature type="compositionally biased region" description="Basic and acidic residues" evidence="1">
    <location>
        <begin position="260"/>
        <end position="274"/>
    </location>
</feature>
<evidence type="ECO:0000256" key="1">
    <source>
        <dbReference type="SAM" id="MobiDB-lite"/>
    </source>
</evidence>
<sequence>MSTTLKVLSAKKVIASHEINRGEALIIEAREKSNYQLINDQTGLAPQNIIAKREGKDLKLFLEDGDMSEDIIIKNYYGDENSEETSNLVVGQHENGGIYAYVPESGLKSDAVSMLAEQVAAPQALGGEDLGSAFWAFNPWWLLALVPLAAGIAIAAHDSGGSGSNNNNNNVNTDTAADSPKLTPENNGSVKVKPGADNTKVEIKYTDEDGNEKTATVTKDSKGNWTSDDPNVIVNDDTFTIPADKVKDGSTVIAEGTDDAGNKAKVSDKAKSDPSIEPQPQPQPQPQDTSADKPVLTPENNGSVKVKPGADNTKVEIKYTDEDGNEKTATVTKDNNGNWTSADPNVVINNDDTFTIPADKVKDGSEINAKGTDEKGNQADADPKNAGNNPTTPRIPGDVDGDGDADDDDNDNTTEKGAPKVTVPEAADGFINKDEAESDGGVPAEVALPKNTKAGDTVTVTVTKPDGTTEDVSHVVTDTEEAAGKVTVTIPTTAVSVDGDYKVTAKVTTPDGQSGKESAEVPFKVDQTAPTAPDAEAQADGSVTVEPKDENPVTIKYIDETTGTEKEFTVKKDDQGNWTSDDKPANVAVDPATGKVTIPATEVKDASEVTAIAKDPAGNESKDTVNAGVNPNTDTTADAPTVKAEDNGGLTVTPGSDNTKVEVPFNDENDQPQKVSIVKDGDVWKVEDGTTLPTGVELDSATGKITIYPEAIKDNQEVAATGTDEKGNTETGKDTTKADTTPPSVDNTNGDGVVSSPATVNEGQEVTTTVKLTNNNGGTLPLVIGKDTPAQGEFGKDDFETPTFSNGVTYDPATGTITVPAGVKEFTITTKAKEDSSTEGTEKGKLTVGGVEGNEVTVNDTSADPTVPDTTADAPTVKAEDNGGLTVTPGSDNTKVEVPFNDENDQPQKVSIVKDGDVWKFEDGTTLPRGVTLDSATGKITIDPEAIKDNQEVTATGTDEKGNTETGKDTTKTDTTPPSVDNTNGDGVVSSPATVNEGQEVTTTVKLTNNNGGTLPLVIGKDTPAQGEFGKDDFETPTFSNGVTYDPATGTITVPAGVKEFTITTKAKEDSSTEGTEKGKLTVGGVEGNEVTVNDTSTASKAPSIDIDNIAGQAQAIEGTDGYAQFLPSNITTTEISNENGVVTKGFVISGTSQNVPADTDVSVTITANGETYFSGTAKVKADGTWSINVPTTTVTTTVTGSGEDEVTEVTTTYNNPKFDVAYEVKAAVNVDGTDYSDTDIVDAAPVVTDIYLQDNLPDDADVSEFYTDTSKYVGRIDSMADTDATKAISRGTGLTNDPSAELHFTLDKALKGGQAVKVLRYTIVDGNESSVEDLTAQLSNNGLEYTLKPTTPQSETTNAIYRYKVLVEDQNGVDLSSKDFTYRLDTIVEAMDVKELNSDTNQMILQADGVSEVGATIKYKYQTGAGESDLKDVVDNGDGTYTLDLANWNRKVNGSITLQVIDAAGNVSETKVNAVRNLFNDYTLEKGLNPAGNNFDDPLVTGLGPNVGGQSASLVADNPGTFASTNGNDTLIVGLDNFGGMGLGNGSVGRGTYVGGTVKIEMGAGDDHIQVRGTTQSMGTAAEGYFDMGEGNDKISFAGTFVIGNYNIRMGEGNNIVNFSGTTVQAAGLDISYGDGNDVLRADVNKDFAGSKTISFGNGDNYMEVGAVYDKNDITFGNGNDVFIAKSIGTKAPSSGTIDMGDGNDVFSVSGLLARQEVKLGNGDDVAIMGDRIETGAAWGRLDGGDGNDTLVLTKSDGKVSLQNVLNFEVIDLTAPTAQTIGVSNDYFTQQNDTTKAVYIKGGTNDTVDFGDNGKYINGTKFKDGGGAIKSNWNFWEKTESDVVHDGVTYDKYTYRTAAGDVNDEAVYIQQGIQII</sequence>
<protein>
    <submittedName>
        <fullName evidence="2">Uncharacterized protein</fullName>
    </submittedName>
</protein>
<name>A0ABX6UYZ4_9PAST</name>
<evidence type="ECO:0000313" key="3">
    <source>
        <dbReference type="Proteomes" id="UP000663069"/>
    </source>
</evidence>
<feature type="compositionally biased region" description="Acidic residues" evidence="1">
    <location>
        <begin position="399"/>
        <end position="412"/>
    </location>
</feature>
<feature type="region of interest" description="Disordered" evidence="1">
    <location>
        <begin position="613"/>
        <end position="675"/>
    </location>
</feature>
<feature type="compositionally biased region" description="Low complexity" evidence="1">
    <location>
        <begin position="855"/>
        <end position="877"/>
    </location>
</feature>
<feature type="compositionally biased region" description="Basic and acidic residues" evidence="1">
    <location>
        <begin position="359"/>
        <end position="383"/>
    </location>
</feature>
<feature type="region of interest" description="Disordered" evidence="1">
    <location>
        <begin position="943"/>
        <end position="993"/>
    </location>
</feature>
<feature type="compositionally biased region" description="Polar residues" evidence="1">
    <location>
        <begin position="327"/>
        <end position="353"/>
    </location>
</feature>
<feature type="region of interest" description="Disordered" evidence="1">
    <location>
        <begin position="508"/>
        <end position="552"/>
    </location>
</feature>
<feature type="region of interest" description="Disordered" evidence="1">
    <location>
        <begin position="855"/>
        <end position="909"/>
    </location>
</feature>
<dbReference type="Gene3D" id="2.60.40.10">
    <property type="entry name" value="Immunoglobulins"/>
    <property type="match status" value="2"/>
</dbReference>
<feature type="compositionally biased region" description="Polar residues" evidence="1">
    <location>
        <begin position="213"/>
        <end position="229"/>
    </location>
</feature>
<feature type="compositionally biased region" description="Polar residues" evidence="1">
    <location>
        <begin position="977"/>
        <end position="993"/>
    </location>
</feature>
<feature type="compositionally biased region" description="Basic and acidic residues" evidence="1">
    <location>
        <begin position="958"/>
        <end position="972"/>
    </location>
</feature>
<reference evidence="2 3" key="1">
    <citation type="submission" date="2020-10" db="EMBL/GenBank/DDBJ databases">
        <title>Genome Sequencing of Rodentibacter spp. strain DSM111151.</title>
        <authorList>
            <person name="Benga L."/>
            <person name="Lautwein T."/>
        </authorList>
    </citation>
    <scope>NUCLEOTIDE SEQUENCE [LARGE SCALE GENOMIC DNA]</scope>
    <source>
        <strain evidence="2 3">DSM 111151</strain>
    </source>
</reference>
<organism evidence="2 3">
    <name type="scientific">Rodentibacter haemolyticus</name>
    <dbReference type="NCBI Taxonomy" id="2778911"/>
    <lineage>
        <taxon>Bacteria</taxon>
        <taxon>Pseudomonadati</taxon>
        <taxon>Pseudomonadota</taxon>
        <taxon>Gammaproteobacteria</taxon>
        <taxon>Pasteurellales</taxon>
        <taxon>Pasteurellaceae</taxon>
        <taxon>Rodentibacter</taxon>
    </lineage>
</organism>
<gene>
    <name evidence="2" type="ORF">IHV77_02405</name>
</gene>
<dbReference type="Gene3D" id="2.160.20.160">
    <property type="match status" value="1"/>
</dbReference>
<feature type="region of interest" description="Disordered" evidence="1">
    <location>
        <begin position="160"/>
        <end position="231"/>
    </location>
</feature>
<accession>A0ABX6UYZ4</accession>
<feature type="compositionally biased region" description="Polar residues" evidence="1">
    <location>
        <begin position="738"/>
        <end position="778"/>
    </location>
</feature>
<keyword evidence="3" id="KW-1185">Reference proteome</keyword>
<dbReference type="RefSeq" id="WP_194812571.1">
    <property type="nucleotide sequence ID" value="NZ_CP063056.1"/>
</dbReference>
<feature type="region of interest" description="Disordered" evidence="1">
    <location>
        <begin position="716"/>
        <end position="807"/>
    </location>
</feature>